<accession>A0A2S2F9M5</accession>
<dbReference type="STRING" id="1871111.GCA_001704615_02370"/>
<dbReference type="Pfam" id="PF00535">
    <property type="entry name" value="Glycos_transf_2"/>
    <property type="match status" value="1"/>
</dbReference>
<dbReference type="RefSeq" id="WP_065995476.1">
    <property type="nucleotide sequence ID" value="NZ_CP029397.2"/>
</dbReference>
<dbReference type="SUPFAM" id="SSF53448">
    <property type="entry name" value="Nucleotide-diphospho-sugar transferases"/>
    <property type="match status" value="1"/>
</dbReference>
<keyword evidence="4" id="KW-1185">Reference proteome</keyword>
<evidence type="ECO:0000256" key="1">
    <source>
        <dbReference type="ARBA" id="ARBA00038494"/>
    </source>
</evidence>
<comment type="similarity">
    <text evidence="1">Belongs to the glycosyltransferase 2 family. WaaE/KdtX subfamily.</text>
</comment>
<dbReference type="Gene3D" id="3.90.550.10">
    <property type="entry name" value="Spore Coat Polysaccharide Biosynthesis Protein SpsA, Chain A"/>
    <property type="match status" value="1"/>
</dbReference>
<sequence>MPTICLNMIVKNESHIIAETLENICQNIQLDYWVISDTGSTDNTVEIIEDFFKQKNIQGEIQHQAWVNFGHNRDAALQACVGKSDYILFFDADDHFTGDFKLPVLQKDSYFFKMTNEGGSTKYLRKLIIKNNGQFFWKGVLHEFLSSKADYSTDTVEGNYAVVSGRKGNRSLDPNKYLKDAQLLEKEIADKVDPELEARYSFYCAQSYQDAGQTEKAIEWYQKRTTLGDWKEEIYISFMRLGSLFEAKKQTMQALYYWQCGVSVVPERAECWYHLARRNNWDKNYHLALCYAERAQKLKLPTGNKLFLNQDIYKFWCHYELCINAFQLGHIEQAYTAFKALVQNASQGLVNRVIHQLDHYQDLIKKDHYLDVKNLIQNLQKLEFIQQADIILNMQNNRAF</sequence>
<reference evidence="3" key="1">
    <citation type="submission" date="2019-08" db="EMBL/GenBank/DDBJ databases">
        <title>The complete genome of Acinetobacter defluvii strain WCHAD010030.</title>
        <authorList>
            <person name="Hu Y."/>
            <person name="Qin J."/>
            <person name="Feng Y."/>
            <person name="Zong Z."/>
        </authorList>
    </citation>
    <scope>NUCLEOTIDE SEQUENCE</scope>
    <source>
        <strain evidence="3">WCHA30</strain>
    </source>
</reference>
<dbReference type="SUPFAM" id="SSF48452">
    <property type="entry name" value="TPR-like"/>
    <property type="match status" value="1"/>
</dbReference>
<dbReference type="EMBL" id="CP029397">
    <property type="protein sequence ID" value="AWL27610.1"/>
    <property type="molecule type" value="Genomic_DNA"/>
</dbReference>
<dbReference type="PANTHER" id="PTHR43630:SF2">
    <property type="entry name" value="GLYCOSYLTRANSFERASE"/>
    <property type="match status" value="1"/>
</dbReference>
<dbReference type="KEGG" id="adv:DJ533_02885"/>
<evidence type="ECO:0000313" key="3">
    <source>
        <dbReference type="EMBL" id="AWL27610.1"/>
    </source>
</evidence>
<protein>
    <submittedName>
        <fullName evidence="3">Glycosyltransferase</fullName>
    </submittedName>
</protein>
<evidence type="ECO:0000259" key="2">
    <source>
        <dbReference type="Pfam" id="PF00535"/>
    </source>
</evidence>
<dbReference type="InterPro" id="IPR011990">
    <property type="entry name" value="TPR-like_helical_dom_sf"/>
</dbReference>
<name>A0A2S2F9M5_9GAMM</name>
<proteinExistence type="inferred from homology"/>
<evidence type="ECO:0000313" key="4">
    <source>
        <dbReference type="Proteomes" id="UP000245977"/>
    </source>
</evidence>
<feature type="domain" description="Glycosyltransferase 2-like" evidence="2">
    <location>
        <begin position="8"/>
        <end position="105"/>
    </location>
</feature>
<dbReference type="PANTHER" id="PTHR43630">
    <property type="entry name" value="POLY-BETA-1,6-N-ACETYL-D-GLUCOSAMINE SYNTHASE"/>
    <property type="match status" value="1"/>
</dbReference>
<dbReference type="OrthoDB" id="9815923at2"/>
<dbReference type="Gene3D" id="1.25.40.10">
    <property type="entry name" value="Tetratricopeptide repeat domain"/>
    <property type="match status" value="1"/>
</dbReference>
<dbReference type="InterPro" id="IPR029044">
    <property type="entry name" value="Nucleotide-diphossugar_trans"/>
</dbReference>
<organism evidence="3 4">
    <name type="scientific">Acinetobacter defluvii</name>
    <dbReference type="NCBI Taxonomy" id="1871111"/>
    <lineage>
        <taxon>Bacteria</taxon>
        <taxon>Pseudomonadati</taxon>
        <taxon>Pseudomonadota</taxon>
        <taxon>Gammaproteobacteria</taxon>
        <taxon>Moraxellales</taxon>
        <taxon>Moraxellaceae</taxon>
        <taxon>Acinetobacter</taxon>
    </lineage>
</organism>
<dbReference type="InterPro" id="IPR001173">
    <property type="entry name" value="Glyco_trans_2-like"/>
</dbReference>
<gene>
    <name evidence="3" type="ORF">DJ533_02885</name>
</gene>
<dbReference type="Proteomes" id="UP000245977">
    <property type="component" value="Chromosome"/>
</dbReference>
<dbReference type="GO" id="GO:0016740">
    <property type="term" value="F:transferase activity"/>
    <property type="evidence" value="ECO:0007669"/>
    <property type="project" value="UniProtKB-KW"/>
</dbReference>
<dbReference type="AlphaFoldDB" id="A0A2S2F9M5"/>